<name>A0ABY4BIY8_9FLAO</name>
<protein>
    <submittedName>
        <fullName evidence="1">Uncharacterized protein</fullName>
    </submittedName>
</protein>
<keyword evidence="2" id="KW-1185">Reference proteome</keyword>
<dbReference type="RefSeq" id="WP_243577327.1">
    <property type="nucleotide sequence ID" value="NZ_CP094529.1"/>
</dbReference>
<evidence type="ECO:0000313" key="1">
    <source>
        <dbReference type="EMBL" id="UOE39155.1"/>
    </source>
</evidence>
<proteinExistence type="predicted"/>
<accession>A0ABY4BIY8</accession>
<dbReference type="EMBL" id="CP094529">
    <property type="protein sequence ID" value="UOE39155.1"/>
    <property type="molecule type" value="Genomic_DNA"/>
</dbReference>
<organism evidence="1 2">
    <name type="scientific">Chryseobacterium oryzae</name>
    <dbReference type="NCBI Taxonomy" id="2929799"/>
    <lineage>
        <taxon>Bacteria</taxon>
        <taxon>Pseudomonadati</taxon>
        <taxon>Bacteroidota</taxon>
        <taxon>Flavobacteriia</taxon>
        <taxon>Flavobacteriales</taxon>
        <taxon>Weeksellaceae</taxon>
        <taxon>Chryseobacterium group</taxon>
        <taxon>Chryseobacterium</taxon>
    </lineage>
</organism>
<gene>
    <name evidence="1" type="ORF">MTP08_05140</name>
</gene>
<sequence>MSDHYNLLETSPFSEFTVVSKGKNFDVDFDIDKELVTDLHSYCQQLIYKTFAITHSQIPDFINHHCSLAKNPLHWLNKFEKLIQVNVELFHGARNESRMMKFYTSMELKRNKLVVAQKKIPSKKPPHREINAFSDERYFSFKETKLKTYNYLTIQEQVYFLTSEIFEYRTADIELVNNKLPNFESECEKLIGKIQTLAKMKADMEPISQSLPPTLMPFSKLKINCNTNQIVDVFYQLSREMFVDGKPFIDGSVNDIIAIIANSFIDKGGLPISPLTIKTILKPSRDDKRPNSEKRIDLDDIL</sequence>
<evidence type="ECO:0000313" key="2">
    <source>
        <dbReference type="Proteomes" id="UP000831068"/>
    </source>
</evidence>
<reference evidence="1 2" key="1">
    <citation type="submission" date="2022-03" db="EMBL/GenBank/DDBJ databases">
        <title>Chryseobacterium sp. isolated from the Andong Sikhe.</title>
        <authorList>
            <person name="Won M."/>
            <person name="Kim S.-J."/>
            <person name="Kwon S.-W."/>
        </authorList>
    </citation>
    <scope>NUCLEOTIDE SEQUENCE [LARGE SCALE GENOMIC DNA]</scope>
    <source>
        <strain evidence="1 2">ADR-1</strain>
    </source>
</reference>
<dbReference type="Proteomes" id="UP000831068">
    <property type="component" value="Chromosome"/>
</dbReference>